<keyword evidence="5" id="KW-1185">Reference proteome</keyword>
<keyword evidence="2" id="KW-1133">Transmembrane helix</keyword>
<dbReference type="Proteomes" id="UP000694001">
    <property type="component" value="Chromosome"/>
</dbReference>
<organism evidence="4 5">
    <name type="scientific">Elioraea tepida</name>
    <dbReference type="NCBI Taxonomy" id="2843330"/>
    <lineage>
        <taxon>Bacteria</taxon>
        <taxon>Pseudomonadati</taxon>
        <taxon>Pseudomonadota</taxon>
        <taxon>Alphaproteobacteria</taxon>
        <taxon>Acetobacterales</taxon>
        <taxon>Elioraeaceae</taxon>
        <taxon>Elioraea</taxon>
    </lineage>
</organism>
<dbReference type="AlphaFoldDB" id="A0A975U4E0"/>
<name>A0A975U4E0_9PROT</name>
<dbReference type="EMBL" id="CP076448">
    <property type="protein sequence ID" value="QXM26192.1"/>
    <property type="molecule type" value="Genomic_DNA"/>
</dbReference>
<sequence>MSALAWGLEAVLAVLLAATLWYAVRLERRLGVLRRDNAQLEALVAGFNEATARAEGSTARLRAAAEGAGRQVAEQVEAAGRLRDDLLFLLERGEQLADRLDAAVREARGAVAERSAPQRQPLGPAVEPEQPRVRSQAERDLLQALRAAR</sequence>
<evidence type="ECO:0000259" key="3">
    <source>
        <dbReference type="Pfam" id="PF20072"/>
    </source>
</evidence>
<accession>A0A975U4E0</accession>
<evidence type="ECO:0000313" key="5">
    <source>
        <dbReference type="Proteomes" id="UP000694001"/>
    </source>
</evidence>
<evidence type="ECO:0000313" key="4">
    <source>
        <dbReference type="EMBL" id="QXM26192.1"/>
    </source>
</evidence>
<dbReference type="Pfam" id="PF20072">
    <property type="entry name" value="DUF6468"/>
    <property type="match status" value="1"/>
</dbReference>
<feature type="domain" description="DUF6468" evidence="3">
    <location>
        <begin position="33"/>
        <end position="108"/>
    </location>
</feature>
<protein>
    <recommendedName>
        <fullName evidence="3">DUF6468 domain-containing protein</fullName>
    </recommendedName>
</protein>
<evidence type="ECO:0000256" key="1">
    <source>
        <dbReference type="SAM" id="MobiDB-lite"/>
    </source>
</evidence>
<dbReference type="KEGG" id="elio:KO353_03335"/>
<feature type="region of interest" description="Disordered" evidence="1">
    <location>
        <begin position="110"/>
        <end position="140"/>
    </location>
</feature>
<evidence type="ECO:0000256" key="2">
    <source>
        <dbReference type="SAM" id="Phobius"/>
    </source>
</evidence>
<gene>
    <name evidence="4" type="ORF">KO353_03335</name>
</gene>
<proteinExistence type="predicted"/>
<reference evidence="4" key="1">
    <citation type="submission" date="2021-06" db="EMBL/GenBank/DDBJ databases">
        <title>Elioraea tepida, sp. nov., a moderately thermophilic aerobic anoxygenic phototrophic bacterium isolated from an alkaline siliceous hot spring mat community in Yellowstone National Park, WY, USA.</title>
        <authorList>
            <person name="Saini M.K."/>
            <person name="Yoshida S."/>
            <person name="Sebastian A."/>
            <person name="Hirose S."/>
            <person name="Hara E."/>
            <person name="Tamaki H."/>
            <person name="Soulier N.T."/>
            <person name="Albert I."/>
            <person name="Hanada S."/>
            <person name="Bryant D.A."/>
            <person name="Tank M."/>
        </authorList>
    </citation>
    <scope>NUCLEOTIDE SEQUENCE</scope>
    <source>
        <strain evidence="4">MS-P2</strain>
    </source>
</reference>
<keyword evidence="2" id="KW-0472">Membrane</keyword>
<dbReference type="InterPro" id="IPR045531">
    <property type="entry name" value="DUF6468"/>
</dbReference>
<feature type="compositionally biased region" description="Basic and acidic residues" evidence="1">
    <location>
        <begin position="129"/>
        <end position="140"/>
    </location>
</feature>
<keyword evidence="2" id="KW-0812">Transmembrane</keyword>
<feature type="transmembrane region" description="Helical" evidence="2">
    <location>
        <begin position="6"/>
        <end position="24"/>
    </location>
</feature>